<keyword evidence="1" id="KW-1133">Transmembrane helix</keyword>
<dbReference type="Proteomes" id="UP000326396">
    <property type="component" value="Linkage Group LG12"/>
</dbReference>
<protein>
    <submittedName>
        <fullName evidence="2">Uncharacterized protein</fullName>
    </submittedName>
</protein>
<evidence type="ECO:0000313" key="2">
    <source>
        <dbReference type="EMBL" id="KAD6455176.1"/>
    </source>
</evidence>
<dbReference type="AlphaFoldDB" id="A0A5N6PML7"/>
<evidence type="ECO:0000313" key="3">
    <source>
        <dbReference type="Proteomes" id="UP000326396"/>
    </source>
</evidence>
<name>A0A5N6PML7_9ASTR</name>
<feature type="transmembrane region" description="Helical" evidence="1">
    <location>
        <begin position="167"/>
        <end position="191"/>
    </location>
</feature>
<organism evidence="2 3">
    <name type="scientific">Mikania micrantha</name>
    <name type="common">bitter vine</name>
    <dbReference type="NCBI Taxonomy" id="192012"/>
    <lineage>
        <taxon>Eukaryota</taxon>
        <taxon>Viridiplantae</taxon>
        <taxon>Streptophyta</taxon>
        <taxon>Embryophyta</taxon>
        <taxon>Tracheophyta</taxon>
        <taxon>Spermatophyta</taxon>
        <taxon>Magnoliopsida</taxon>
        <taxon>eudicotyledons</taxon>
        <taxon>Gunneridae</taxon>
        <taxon>Pentapetalae</taxon>
        <taxon>asterids</taxon>
        <taxon>campanulids</taxon>
        <taxon>Asterales</taxon>
        <taxon>Asteraceae</taxon>
        <taxon>Asteroideae</taxon>
        <taxon>Heliantheae alliance</taxon>
        <taxon>Eupatorieae</taxon>
        <taxon>Mikania</taxon>
    </lineage>
</organism>
<accession>A0A5N6PML7</accession>
<dbReference type="EMBL" id="SZYD01000004">
    <property type="protein sequence ID" value="KAD6455176.1"/>
    <property type="molecule type" value="Genomic_DNA"/>
</dbReference>
<proteinExistence type="predicted"/>
<keyword evidence="1" id="KW-0472">Membrane</keyword>
<keyword evidence="3" id="KW-1185">Reference proteome</keyword>
<reference evidence="2 3" key="1">
    <citation type="submission" date="2019-05" db="EMBL/GenBank/DDBJ databases">
        <title>Mikania micrantha, genome provides insights into the molecular mechanism of rapid growth.</title>
        <authorList>
            <person name="Liu B."/>
        </authorList>
    </citation>
    <scope>NUCLEOTIDE SEQUENCE [LARGE SCALE GENOMIC DNA]</scope>
    <source>
        <strain evidence="2">NLD-2019</strain>
        <tissue evidence="2">Leaf</tissue>
    </source>
</reference>
<keyword evidence="1" id="KW-0812">Transmembrane</keyword>
<gene>
    <name evidence="2" type="ORF">E3N88_09882</name>
</gene>
<sequence>MQQIKEQRQYHMQDRVGQGHCTRLSWFSYRWSLGLGGSNWLRHWYREVDQKVLNIDGLSGLGNSWDAGQTWVWGHGSISSKSSLFHSRGHMVWAGSWYSYRSTRLLGVRGADKSKQALNWADIRYGHLFASVGQPSRVLLHAWTCLKCLLHREGNQGNGLPKSWFMYLLWFGLETGNSLAVLILCSVRFGLPYAGQNALYPKKKNS</sequence>
<evidence type="ECO:0000256" key="1">
    <source>
        <dbReference type="SAM" id="Phobius"/>
    </source>
</evidence>
<comment type="caution">
    <text evidence="2">The sequence shown here is derived from an EMBL/GenBank/DDBJ whole genome shotgun (WGS) entry which is preliminary data.</text>
</comment>